<dbReference type="EMBL" id="ML979141">
    <property type="protein sequence ID" value="KAF1912006.1"/>
    <property type="molecule type" value="Genomic_DNA"/>
</dbReference>
<proteinExistence type="predicted"/>
<dbReference type="InterPro" id="IPR001223">
    <property type="entry name" value="Glyco_hydro18_cat"/>
</dbReference>
<dbReference type="SUPFAM" id="SSF46934">
    <property type="entry name" value="UBA-like"/>
    <property type="match status" value="1"/>
</dbReference>
<dbReference type="GO" id="GO:0004568">
    <property type="term" value="F:chitinase activity"/>
    <property type="evidence" value="ECO:0007669"/>
    <property type="project" value="TreeGrafter"/>
</dbReference>
<dbReference type="SMART" id="SM00165">
    <property type="entry name" value="UBA"/>
    <property type="match status" value="1"/>
</dbReference>
<keyword evidence="4" id="KW-1185">Reference proteome</keyword>
<dbReference type="Proteomes" id="UP000800096">
    <property type="component" value="Unassembled WGS sequence"/>
</dbReference>
<dbReference type="InterPro" id="IPR050542">
    <property type="entry name" value="Glycosyl_Hydrlase18_Chitinase"/>
</dbReference>
<evidence type="ECO:0000313" key="3">
    <source>
        <dbReference type="EMBL" id="KAF1912006.1"/>
    </source>
</evidence>
<dbReference type="GO" id="GO:0005975">
    <property type="term" value="P:carbohydrate metabolic process"/>
    <property type="evidence" value="ECO:0007669"/>
    <property type="project" value="InterPro"/>
</dbReference>
<dbReference type="InterPro" id="IPR009060">
    <property type="entry name" value="UBA-like_sf"/>
</dbReference>
<dbReference type="Gene3D" id="3.20.20.80">
    <property type="entry name" value="Glycosidases"/>
    <property type="match status" value="1"/>
</dbReference>
<dbReference type="PROSITE" id="PS50030">
    <property type="entry name" value="UBA"/>
    <property type="match status" value="1"/>
</dbReference>
<dbReference type="PANTHER" id="PTHR45708">
    <property type="entry name" value="ENDOCHITINASE"/>
    <property type="match status" value="1"/>
</dbReference>
<dbReference type="Gene3D" id="1.10.8.10">
    <property type="entry name" value="DNA helicase RuvA subunit, C-terminal domain"/>
    <property type="match status" value="1"/>
</dbReference>
<dbReference type="OrthoDB" id="1732493at2759"/>
<protein>
    <submittedName>
        <fullName evidence="3">Glycoside hydrolase superfamily</fullName>
    </submittedName>
</protein>
<evidence type="ECO:0000313" key="4">
    <source>
        <dbReference type="Proteomes" id="UP000800096"/>
    </source>
</evidence>
<evidence type="ECO:0000259" key="1">
    <source>
        <dbReference type="PROSITE" id="PS50030"/>
    </source>
</evidence>
<dbReference type="PANTHER" id="PTHR45708:SF60">
    <property type="entry name" value="III CHITINASE, PUTATIVE (AFU_ORTHOLOGUE AFUA_5G03850)-RELATED"/>
    <property type="match status" value="1"/>
</dbReference>
<keyword evidence="3" id="KW-0378">Hydrolase</keyword>
<dbReference type="InterPro" id="IPR017853">
    <property type="entry name" value="GH"/>
</dbReference>
<feature type="domain" description="GH18" evidence="2">
    <location>
        <begin position="15"/>
        <end position="292"/>
    </location>
</feature>
<feature type="domain" description="UBA" evidence="1">
    <location>
        <begin position="332"/>
        <end position="372"/>
    </location>
</feature>
<dbReference type="InterPro" id="IPR015940">
    <property type="entry name" value="UBA"/>
</dbReference>
<dbReference type="Pfam" id="PF00704">
    <property type="entry name" value="Glyco_hydro_18"/>
    <property type="match status" value="1"/>
</dbReference>
<evidence type="ECO:0000259" key="2">
    <source>
        <dbReference type="PROSITE" id="PS51910"/>
    </source>
</evidence>
<gene>
    <name evidence="3" type="ORF">BDU57DRAFT_505858</name>
</gene>
<name>A0A6A5QB55_AMPQU</name>
<dbReference type="AlphaFoldDB" id="A0A6A5QB55"/>
<dbReference type="PROSITE" id="PS51910">
    <property type="entry name" value="GH18_2"/>
    <property type="match status" value="1"/>
</dbReference>
<organism evidence="3 4">
    <name type="scientific">Ampelomyces quisqualis</name>
    <name type="common">Powdery mildew agent</name>
    <dbReference type="NCBI Taxonomy" id="50730"/>
    <lineage>
        <taxon>Eukaryota</taxon>
        <taxon>Fungi</taxon>
        <taxon>Dikarya</taxon>
        <taxon>Ascomycota</taxon>
        <taxon>Pezizomycotina</taxon>
        <taxon>Dothideomycetes</taxon>
        <taxon>Pleosporomycetidae</taxon>
        <taxon>Pleosporales</taxon>
        <taxon>Pleosporineae</taxon>
        <taxon>Phaeosphaeriaceae</taxon>
        <taxon>Ampelomyces</taxon>
    </lineage>
</organism>
<dbReference type="GO" id="GO:0005576">
    <property type="term" value="C:extracellular region"/>
    <property type="evidence" value="ECO:0007669"/>
    <property type="project" value="TreeGrafter"/>
</dbReference>
<accession>A0A6A5QB55</accession>
<dbReference type="SUPFAM" id="SSF51445">
    <property type="entry name" value="(Trans)glycosidases"/>
    <property type="match status" value="1"/>
</dbReference>
<reference evidence="3" key="1">
    <citation type="journal article" date="2020" name="Stud. Mycol.">
        <title>101 Dothideomycetes genomes: a test case for predicting lifestyles and emergence of pathogens.</title>
        <authorList>
            <person name="Haridas S."/>
            <person name="Albert R."/>
            <person name="Binder M."/>
            <person name="Bloem J."/>
            <person name="Labutti K."/>
            <person name="Salamov A."/>
            <person name="Andreopoulos B."/>
            <person name="Baker S."/>
            <person name="Barry K."/>
            <person name="Bills G."/>
            <person name="Bluhm B."/>
            <person name="Cannon C."/>
            <person name="Castanera R."/>
            <person name="Culley D."/>
            <person name="Daum C."/>
            <person name="Ezra D."/>
            <person name="Gonzalez J."/>
            <person name="Henrissat B."/>
            <person name="Kuo A."/>
            <person name="Liang C."/>
            <person name="Lipzen A."/>
            <person name="Lutzoni F."/>
            <person name="Magnuson J."/>
            <person name="Mondo S."/>
            <person name="Nolan M."/>
            <person name="Ohm R."/>
            <person name="Pangilinan J."/>
            <person name="Park H.-J."/>
            <person name="Ramirez L."/>
            <person name="Alfaro M."/>
            <person name="Sun H."/>
            <person name="Tritt A."/>
            <person name="Yoshinaga Y."/>
            <person name="Zwiers L.-H."/>
            <person name="Turgeon B."/>
            <person name="Goodwin S."/>
            <person name="Spatafora J."/>
            <person name="Crous P."/>
            <person name="Grigoriev I."/>
        </authorList>
    </citation>
    <scope>NUCLEOTIDE SEQUENCE</scope>
    <source>
        <strain evidence="3">HMLAC05119</strain>
    </source>
</reference>
<sequence length="375" mass="40546">MASAAPKFLSPENGPRLIVYHQTIHDPQGNPHSLLPLLTNNTGITHVIVAAIHLNAEPGNITLNDHRPDDKRFDQLWGEVAWLQGSGVKVLGMLGGAAKGSFAQLSGDDHSFEAHYTPLHALLRTHKLNGLDLDVEEETSLHTMTRLIARLRADFGTPFIITLAPVATALLPDPSRHLSGFSYAALEGALGADIAWYNTQFYCGWGDARSTAWYDAIVRAGWAPEKIVLGVVTSPANGAGFVDAQRLRDTCARLRARYRGVGRGFGGVMGWEYFNAGEGDRVAGLESGRSVQAGWVAALGRVLRLHEQEDALLPTPEHVRQMVTTLPRPHVPWPDDAVQKLVVLGFAPHQAVAALNATAGDLELAAGFLFDHVLP</sequence>